<dbReference type="Pfam" id="PF01547">
    <property type="entry name" value="SBP_bac_1"/>
    <property type="match status" value="1"/>
</dbReference>
<evidence type="ECO:0000256" key="4">
    <source>
        <dbReference type="SAM" id="SignalP"/>
    </source>
</evidence>
<organism evidence="5 6">
    <name type="scientific">Intrasporangium chromatireducens Q5-1</name>
    <dbReference type="NCBI Taxonomy" id="584657"/>
    <lineage>
        <taxon>Bacteria</taxon>
        <taxon>Bacillati</taxon>
        <taxon>Actinomycetota</taxon>
        <taxon>Actinomycetes</taxon>
        <taxon>Micrococcales</taxon>
        <taxon>Intrasporangiaceae</taxon>
        <taxon>Intrasporangium</taxon>
    </lineage>
</organism>
<dbReference type="SUPFAM" id="SSF53850">
    <property type="entry name" value="Periplasmic binding protein-like II"/>
    <property type="match status" value="1"/>
</dbReference>
<dbReference type="InterPro" id="IPR050490">
    <property type="entry name" value="Bact_solute-bd_prot1"/>
</dbReference>
<name>W9GP43_9MICO</name>
<evidence type="ECO:0000256" key="1">
    <source>
        <dbReference type="ARBA" id="ARBA00008520"/>
    </source>
</evidence>
<feature type="signal peptide" evidence="4">
    <location>
        <begin position="1"/>
        <end position="17"/>
    </location>
</feature>
<accession>W9GP43</accession>
<feature type="region of interest" description="Disordered" evidence="3">
    <location>
        <begin position="20"/>
        <end position="52"/>
    </location>
</feature>
<dbReference type="Proteomes" id="UP000019494">
    <property type="component" value="Unassembled WGS sequence"/>
</dbReference>
<evidence type="ECO:0000313" key="5">
    <source>
        <dbReference type="EMBL" id="EWT06857.1"/>
    </source>
</evidence>
<evidence type="ECO:0000256" key="2">
    <source>
        <dbReference type="ARBA" id="ARBA00022448"/>
    </source>
</evidence>
<dbReference type="OrthoDB" id="8663148at2"/>
<keyword evidence="2" id="KW-0813">Transport</keyword>
<feature type="compositionally biased region" description="Gly residues" evidence="3">
    <location>
        <begin position="35"/>
        <end position="52"/>
    </location>
</feature>
<feature type="chain" id="PRO_5039505274" evidence="4">
    <location>
        <begin position="18"/>
        <end position="458"/>
    </location>
</feature>
<keyword evidence="6" id="KW-1185">Reference proteome</keyword>
<comment type="caution">
    <text evidence="5">The sequence shown here is derived from an EMBL/GenBank/DDBJ whole genome shotgun (WGS) entry which is preliminary data.</text>
</comment>
<sequence>MRRALRVTVVMTGLALAAAGCGSGGNNTNTPPGSGATGGASGGSTGGSTGGGTVALPKLDGQTLEVAAVWTGDEQKNFLQVVKPFEEQTGATIKYTSTGDQIASVLTPRVKGGSPPDVAFLPQPGLMAQFAQSGALKPVTNEVSSAVDQNYAPVWKDLGTIDGKLYGVWFKASNKSTVWYNVKSFSDAGVQPPKTWDEFIKAAQTLSDAGQEPVAIGGADGWTLTDWFENVYLSQAGPDMYDKLTKHEIKWTDDSVKKALETLAQLWGDPKLLAGGTSGSLQTDFPTSVTKVFSNPPKAAMVYEGDFVAGVITSSTKAKLGTDAKFFPFPAVGDKPAVVGGGDVAVAFKDNPGAMALLQYLASPQAAEIWVKAGGFTSPNKNVSFDAYPDQISSDVAKSLIDAGDSFRFDMSDQAPSAFGGTKGAGEWKDLADFLRNPKDVQGAMQALEADAAKAYGK</sequence>
<dbReference type="PANTHER" id="PTHR43649">
    <property type="entry name" value="ARABINOSE-BINDING PROTEIN-RELATED"/>
    <property type="match status" value="1"/>
</dbReference>
<feature type="compositionally biased region" description="Low complexity" evidence="3">
    <location>
        <begin position="20"/>
        <end position="34"/>
    </location>
</feature>
<keyword evidence="4" id="KW-0732">Signal</keyword>
<dbReference type="PATRIC" id="fig|584657.3.peg.1193"/>
<dbReference type="Gene3D" id="3.40.190.10">
    <property type="entry name" value="Periplasmic binding protein-like II"/>
    <property type="match status" value="2"/>
</dbReference>
<protein>
    <submittedName>
        <fullName evidence="5">Sugar ABC transporter substrate-binding protein</fullName>
    </submittedName>
</protein>
<dbReference type="AlphaFoldDB" id="W9GP43"/>
<dbReference type="EMBL" id="AWQS01000030">
    <property type="protein sequence ID" value="EWT06857.1"/>
    <property type="molecule type" value="Genomic_DNA"/>
</dbReference>
<evidence type="ECO:0000313" key="6">
    <source>
        <dbReference type="Proteomes" id="UP000019494"/>
    </source>
</evidence>
<gene>
    <name evidence="5" type="ORF">N864_16165</name>
</gene>
<reference evidence="6" key="1">
    <citation type="submission" date="2013-08" db="EMBL/GenBank/DDBJ databases">
        <title>Intrasporangium oryzae NRRL B-24470.</title>
        <authorList>
            <person name="Liu H."/>
            <person name="Wang G."/>
        </authorList>
    </citation>
    <scope>NUCLEOTIDE SEQUENCE [LARGE SCALE GENOMIC DNA]</scope>
    <source>
        <strain evidence="6">Q5-1</strain>
    </source>
</reference>
<evidence type="ECO:0000256" key="3">
    <source>
        <dbReference type="SAM" id="MobiDB-lite"/>
    </source>
</evidence>
<comment type="similarity">
    <text evidence="1">Belongs to the bacterial solute-binding protein 1 family.</text>
</comment>
<dbReference type="PANTHER" id="PTHR43649:SF29">
    <property type="entry name" value="OSMOPROTECTIVE COMPOUNDS-BINDING PROTEIN GGTB"/>
    <property type="match status" value="1"/>
</dbReference>
<dbReference type="PROSITE" id="PS51257">
    <property type="entry name" value="PROKAR_LIPOPROTEIN"/>
    <property type="match status" value="1"/>
</dbReference>
<dbReference type="RefSeq" id="WP_034714558.1">
    <property type="nucleotide sequence ID" value="NZ_AWQS01000030.1"/>
</dbReference>
<dbReference type="InterPro" id="IPR006059">
    <property type="entry name" value="SBP"/>
</dbReference>
<proteinExistence type="inferred from homology"/>